<accession>A0ABX0GP60</accession>
<organism evidence="1 2">
    <name type="scientific">Motilibacter deserti</name>
    <dbReference type="NCBI Taxonomy" id="2714956"/>
    <lineage>
        <taxon>Bacteria</taxon>
        <taxon>Bacillati</taxon>
        <taxon>Actinomycetota</taxon>
        <taxon>Actinomycetes</taxon>
        <taxon>Motilibacterales</taxon>
        <taxon>Motilibacteraceae</taxon>
        <taxon>Motilibacter</taxon>
    </lineage>
</organism>
<keyword evidence="2" id="KW-1185">Reference proteome</keyword>
<gene>
    <name evidence="1" type="ORF">G9H71_01725</name>
</gene>
<sequence length="277" mass="29114">MFDGELGPLTRQVLRERGAALIVEVCAWAVGLSDRPHQQRRHGRVAPSGETLGSRAAAELPLGGEEDRPLELGEARPGTFRDALGALMPEGGVYAQRLEEQVLVPFVLETCVQAADRARKTCPEAWAELASDVGEDEDDLVAVVRAAEWSDPLQVEAEQLVLAALGDVPLLEVENEGLPLSLVRAAESAARAAVPAVEPPAEQADLATARFLAEAALADAGLTLPVPPHEADALLDRLLADGLEPAEIESLLPELPVEAVTAARVRSGLARGAGPGL</sequence>
<evidence type="ECO:0000313" key="2">
    <source>
        <dbReference type="Proteomes" id="UP000800981"/>
    </source>
</evidence>
<proteinExistence type="predicted"/>
<dbReference type="EMBL" id="JAANNP010000001">
    <property type="protein sequence ID" value="NHC12502.1"/>
    <property type="molecule type" value="Genomic_DNA"/>
</dbReference>
<evidence type="ECO:0000313" key="1">
    <source>
        <dbReference type="EMBL" id="NHC12502.1"/>
    </source>
</evidence>
<reference evidence="1 2" key="1">
    <citation type="submission" date="2020-03" db="EMBL/GenBank/DDBJ databases">
        <title>Two novel Motilibacter sp.</title>
        <authorList>
            <person name="Liu S."/>
        </authorList>
    </citation>
    <scope>NUCLEOTIDE SEQUENCE [LARGE SCALE GENOMIC DNA]</scope>
    <source>
        <strain evidence="1 2">E257</strain>
    </source>
</reference>
<dbReference type="Proteomes" id="UP000800981">
    <property type="component" value="Unassembled WGS sequence"/>
</dbReference>
<name>A0ABX0GP60_9ACTN</name>
<protein>
    <submittedName>
        <fullName evidence="1">Uncharacterized protein</fullName>
    </submittedName>
</protein>
<comment type="caution">
    <text evidence="1">The sequence shown here is derived from an EMBL/GenBank/DDBJ whole genome shotgun (WGS) entry which is preliminary data.</text>
</comment>